<feature type="transmembrane region" description="Helical" evidence="1">
    <location>
        <begin position="6"/>
        <end position="27"/>
    </location>
</feature>
<feature type="transmembrane region" description="Helical" evidence="1">
    <location>
        <begin position="34"/>
        <end position="53"/>
    </location>
</feature>
<feature type="transmembrane region" description="Helical" evidence="1">
    <location>
        <begin position="65"/>
        <end position="82"/>
    </location>
</feature>
<dbReference type="RefSeq" id="WP_181739868.1">
    <property type="nucleotide sequence ID" value="NZ_JACEMT010000049.1"/>
</dbReference>
<dbReference type="EMBL" id="JACEMT010000049">
    <property type="protein sequence ID" value="MBA4502622.1"/>
    <property type="molecule type" value="Genomic_DNA"/>
</dbReference>
<name>A0A7W1WYK7_9GAMM</name>
<protein>
    <submittedName>
        <fullName evidence="2">Uncharacterized protein</fullName>
    </submittedName>
</protein>
<sequence>MAGALGLGLAGVLGYVGLSIVMLALFARHPGTRLTCVAILQLVIIGPELILALDDTLLMLKLGEHAALVLITLHTLIMVFVYPQYGHRLLPYATWSLVPLLLALAMLWFERDHAFAYSQISPRDFELHNCTSQSVHPRGYDRAVTYQTCDVRLFMGGTCTN</sequence>
<gene>
    <name evidence="2" type="ORF">H1S06_09630</name>
</gene>
<organism evidence="2 3">
    <name type="scientific">Marinobacterium marinum</name>
    <dbReference type="NCBI Taxonomy" id="2756129"/>
    <lineage>
        <taxon>Bacteria</taxon>
        <taxon>Pseudomonadati</taxon>
        <taxon>Pseudomonadota</taxon>
        <taxon>Gammaproteobacteria</taxon>
        <taxon>Oceanospirillales</taxon>
        <taxon>Oceanospirillaceae</taxon>
        <taxon>Marinobacterium</taxon>
    </lineage>
</organism>
<reference evidence="2 3" key="1">
    <citation type="submission" date="2020-07" db="EMBL/GenBank/DDBJ databases">
        <title>Bacterium isolated from marien macroalgae.</title>
        <authorList>
            <person name="Zhu K."/>
            <person name="Lu D."/>
            <person name="Du Z."/>
        </authorList>
    </citation>
    <scope>NUCLEOTIDE SEQUENCE [LARGE SCALE GENOMIC DNA]</scope>
    <source>
        <strain evidence="2 3">3-1745</strain>
    </source>
</reference>
<keyword evidence="1" id="KW-0472">Membrane</keyword>
<keyword evidence="1" id="KW-0812">Transmembrane</keyword>
<proteinExistence type="predicted"/>
<keyword evidence="1" id="KW-1133">Transmembrane helix</keyword>
<dbReference type="Proteomes" id="UP000538931">
    <property type="component" value="Unassembled WGS sequence"/>
</dbReference>
<comment type="caution">
    <text evidence="2">The sequence shown here is derived from an EMBL/GenBank/DDBJ whole genome shotgun (WGS) entry which is preliminary data.</text>
</comment>
<evidence type="ECO:0000256" key="1">
    <source>
        <dbReference type="SAM" id="Phobius"/>
    </source>
</evidence>
<evidence type="ECO:0000313" key="2">
    <source>
        <dbReference type="EMBL" id="MBA4502622.1"/>
    </source>
</evidence>
<dbReference type="AlphaFoldDB" id="A0A7W1WYK7"/>
<evidence type="ECO:0000313" key="3">
    <source>
        <dbReference type="Proteomes" id="UP000538931"/>
    </source>
</evidence>
<feature type="transmembrane region" description="Helical" evidence="1">
    <location>
        <begin position="89"/>
        <end position="109"/>
    </location>
</feature>
<accession>A0A7W1WYK7</accession>
<keyword evidence="3" id="KW-1185">Reference proteome</keyword>